<dbReference type="EMBL" id="QVIA01000020">
    <property type="protein sequence ID" value="RGC28309.1"/>
    <property type="molecule type" value="Genomic_DNA"/>
</dbReference>
<proteinExistence type="inferred from homology"/>
<comment type="caution">
    <text evidence="9">The sequence shown here is derived from an EMBL/GenBank/DDBJ whole genome shotgun (WGS) entry which is preliminary data.</text>
</comment>
<comment type="function">
    <text evidence="4">Formation of pseudouridine at positions 38, 39 and 40 in the anticodon stem and loop of transfer RNAs.</text>
</comment>
<evidence type="ECO:0000256" key="1">
    <source>
        <dbReference type="ARBA" id="ARBA00009375"/>
    </source>
</evidence>
<dbReference type="InterPro" id="IPR001406">
    <property type="entry name" value="PsdUridine_synth_TruA"/>
</dbReference>
<accession>A0A3E2WNM2</accession>
<dbReference type="InterPro" id="IPR020095">
    <property type="entry name" value="PsdUridine_synth_TruA_C"/>
</dbReference>
<dbReference type="EC" id="5.4.99.12" evidence="4"/>
<evidence type="ECO:0000256" key="6">
    <source>
        <dbReference type="PIRSR" id="PIRSR001430-2"/>
    </source>
</evidence>
<keyword evidence="2 4" id="KW-0819">tRNA processing</keyword>
<dbReference type="Gene3D" id="3.30.70.580">
    <property type="entry name" value="Pseudouridine synthase I, catalytic domain, N-terminal subdomain"/>
    <property type="match status" value="1"/>
</dbReference>
<feature type="domain" description="Pseudouridine synthase I TruA alpha/beta" evidence="8">
    <location>
        <begin position="8"/>
        <end position="103"/>
    </location>
</feature>
<evidence type="ECO:0000256" key="7">
    <source>
        <dbReference type="RuleBase" id="RU003792"/>
    </source>
</evidence>
<dbReference type="InterPro" id="IPR020097">
    <property type="entry name" value="PsdUridine_synth_TruA_a/b_dom"/>
</dbReference>
<dbReference type="InterPro" id="IPR020103">
    <property type="entry name" value="PsdUridine_synth_cat_dom_sf"/>
</dbReference>
<feature type="active site" description="Nucleophile" evidence="4 5">
    <location>
        <position position="52"/>
    </location>
</feature>
<name>A0A3E2WNM2_9FIRM</name>
<dbReference type="CDD" id="cd02570">
    <property type="entry name" value="PseudoU_synth_EcTruA"/>
    <property type="match status" value="1"/>
</dbReference>
<dbReference type="GO" id="GO:0003723">
    <property type="term" value="F:RNA binding"/>
    <property type="evidence" value="ECO:0007669"/>
    <property type="project" value="InterPro"/>
</dbReference>
<evidence type="ECO:0000256" key="4">
    <source>
        <dbReference type="HAMAP-Rule" id="MF_00171"/>
    </source>
</evidence>
<protein>
    <recommendedName>
        <fullName evidence="4">tRNA pseudouridine synthase A</fullName>
        <ecNumber evidence="4">5.4.99.12</ecNumber>
    </recommendedName>
    <alternativeName>
        <fullName evidence="4">tRNA pseudouridine(38-40) synthase</fullName>
    </alternativeName>
    <alternativeName>
        <fullName evidence="4">tRNA pseudouridylate synthase I</fullName>
    </alternativeName>
    <alternativeName>
        <fullName evidence="4">tRNA-uridine isomerase I</fullName>
    </alternativeName>
</protein>
<comment type="subunit">
    <text evidence="4">Homodimer.</text>
</comment>
<dbReference type="PANTHER" id="PTHR11142:SF0">
    <property type="entry name" value="TRNA PSEUDOURIDINE SYNTHASE-LIKE 1"/>
    <property type="match status" value="1"/>
</dbReference>
<dbReference type="Gene3D" id="3.30.70.660">
    <property type="entry name" value="Pseudouridine synthase I, catalytic domain, C-terminal subdomain"/>
    <property type="match status" value="1"/>
</dbReference>
<dbReference type="GeneID" id="93335616"/>
<dbReference type="AlphaFoldDB" id="A0A3E2WNM2"/>
<dbReference type="Pfam" id="PF01416">
    <property type="entry name" value="PseudoU_synth_1"/>
    <property type="match status" value="2"/>
</dbReference>
<evidence type="ECO:0000313" key="10">
    <source>
        <dbReference type="Proteomes" id="UP000261111"/>
    </source>
</evidence>
<sequence length="258" mass="29396">MKRIKLTVAYDGTNYCGWQIQPNGITIEEVLNKKLSKLTGEEIRVIGASRTDSGVHARGNVAVFDTYTTIPPDRLAYALNRRMPEDIVIVKSEEVPADWHPRYCDTVKTYEYHILNTRVPDPIRRRMTYFVSYSLDLENMRRAAGYLLGEHDFASFCNVRTNVEDTVRTVYDLDILENGEELTIRIRGNGFLYNMVRIIVGTLLRVGRGFYTPDQVKDILEAKDRQAAGVTAPPHGLILVGIEYVQRDSRKNKNGVIP</sequence>
<dbReference type="RefSeq" id="WP_025656139.1">
    <property type="nucleotide sequence ID" value="NZ_QVIA01000020.1"/>
</dbReference>
<organism evidence="9 10">
    <name type="scientific">Hungatella hathewayi</name>
    <dbReference type="NCBI Taxonomy" id="154046"/>
    <lineage>
        <taxon>Bacteria</taxon>
        <taxon>Bacillati</taxon>
        <taxon>Bacillota</taxon>
        <taxon>Clostridia</taxon>
        <taxon>Lachnospirales</taxon>
        <taxon>Lachnospiraceae</taxon>
        <taxon>Hungatella</taxon>
    </lineage>
</organism>
<evidence type="ECO:0000259" key="8">
    <source>
        <dbReference type="Pfam" id="PF01416"/>
    </source>
</evidence>
<feature type="domain" description="Pseudouridine synthase I TruA alpha/beta" evidence="8">
    <location>
        <begin position="143"/>
        <end position="244"/>
    </location>
</feature>
<comment type="catalytic activity">
    <reaction evidence="4 7">
        <text>uridine(38/39/40) in tRNA = pseudouridine(38/39/40) in tRNA</text>
        <dbReference type="Rhea" id="RHEA:22376"/>
        <dbReference type="Rhea" id="RHEA-COMP:10085"/>
        <dbReference type="Rhea" id="RHEA-COMP:10087"/>
        <dbReference type="ChEBI" id="CHEBI:65314"/>
        <dbReference type="ChEBI" id="CHEBI:65315"/>
        <dbReference type="EC" id="5.4.99.12"/>
    </reaction>
</comment>
<evidence type="ECO:0000313" key="9">
    <source>
        <dbReference type="EMBL" id="RGC28309.1"/>
    </source>
</evidence>
<dbReference type="Proteomes" id="UP000261111">
    <property type="component" value="Unassembled WGS sequence"/>
</dbReference>
<dbReference type="GO" id="GO:0160147">
    <property type="term" value="F:tRNA pseudouridine(38-40) synthase activity"/>
    <property type="evidence" value="ECO:0007669"/>
    <property type="project" value="UniProtKB-EC"/>
</dbReference>
<dbReference type="GO" id="GO:0031119">
    <property type="term" value="P:tRNA pseudouridine synthesis"/>
    <property type="evidence" value="ECO:0007669"/>
    <property type="project" value="UniProtKB-UniRule"/>
</dbReference>
<dbReference type="NCBIfam" id="TIGR00071">
    <property type="entry name" value="hisT_truA"/>
    <property type="match status" value="1"/>
</dbReference>
<evidence type="ECO:0000256" key="2">
    <source>
        <dbReference type="ARBA" id="ARBA00022694"/>
    </source>
</evidence>
<feature type="binding site" evidence="4 6">
    <location>
        <position position="110"/>
    </location>
    <ligand>
        <name>substrate</name>
    </ligand>
</feature>
<dbReference type="InterPro" id="IPR020094">
    <property type="entry name" value="TruA/RsuA/RluB/E/F_N"/>
</dbReference>
<dbReference type="SUPFAM" id="SSF55120">
    <property type="entry name" value="Pseudouridine synthase"/>
    <property type="match status" value="1"/>
</dbReference>
<comment type="caution">
    <text evidence="4">Lacks conserved residue(s) required for the propagation of feature annotation.</text>
</comment>
<keyword evidence="3 4" id="KW-0413">Isomerase</keyword>
<dbReference type="PANTHER" id="PTHR11142">
    <property type="entry name" value="PSEUDOURIDYLATE SYNTHASE"/>
    <property type="match status" value="1"/>
</dbReference>
<dbReference type="FunFam" id="3.30.70.580:FF:000001">
    <property type="entry name" value="tRNA pseudouridine synthase A"/>
    <property type="match status" value="1"/>
</dbReference>
<comment type="similarity">
    <text evidence="1 4 7">Belongs to the tRNA pseudouridine synthase TruA family.</text>
</comment>
<evidence type="ECO:0000256" key="3">
    <source>
        <dbReference type="ARBA" id="ARBA00023235"/>
    </source>
</evidence>
<evidence type="ECO:0000256" key="5">
    <source>
        <dbReference type="PIRSR" id="PIRSR001430-1"/>
    </source>
</evidence>
<reference evidence="9 10" key="1">
    <citation type="submission" date="2018-08" db="EMBL/GenBank/DDBJ databases">
        <title>A genome reference for cultivated species of the human gut microbiota.</title>
        <authorList>
            <person name="Zou Y."/>
            <person name="Xue W."/>
            <person name="Luo G."/>
        </authorList>
    </citation>
    <scope>NUCLEOTIDE SEQUENCE [LARGE SCALE GENOMIC DNA]</scope>
    <source>
        <strain evidence="9 10">AF19-21</strain>
    </source>
</reference>
<gene>
    <name evidence="4 9" type="primary">truA</name>
    <name evidence="9" type="ORF">DWX41_16405</name>
</gene>
<dbReference type="HAMAP" id="MF_00171">
    <property type="entry name" value="TruA"/>
    <property type="match status" value="1"/>
</dbReference>
<dbReference type="PIRSF" id="PIRSF001430">
    <property type="entry name" value="tRNA_psdUrid_synth"/>
    <property type="match status" value="1"/>
</dbReference>